<proteinExistence type="predicted"/>
<comment type="caution">
    <text evidence="1">The sequence shown here is derived from an EMBL/GenBank/DDBJ whole genome shotgun (WGS) entry which is preliminary data.</text>
</comment>
<dbReference type="PANTHER" id="PTHR47916:SF1">
    <property type="entry name" value="3-HYDROXY-5-PHOSPHONOOXYPENTANE-2,4-DIONE THIOLASE"/>
    <property type="match status" value="1"/>
</dbReference>
<dbReference type="InterPro" id="IPR002915">
    <property type="entry name" value="DeoC/FbaB/LacD_aldolase"/>
</dbReference>
<dbReference type="PIRSF" id="PIRSF038992">
    <property type="entry name" value="Aldolase_Ia"/>
    <property type="match status" value="1"/>
</dbReference>
<dbReference type="RefSeq" id="WP_378306779.1">
    <property type="nucleotide sequence ID" value="NZ_JBHUKS010000015.1"/>
</dbReference>
<protein>
    <submittedName>
        <fullName evidence="1">2-amino-3,7-dideoxy-D-threo-hept-6-ulosonate synthase</fullName>
    </submittedName>
</protein>
<dbReference type="InterPro" id="IPR041720">
    <property type="entry name" value="FbaB-like"/>
</dbReference>
<evidence type="ECO:0000313" key="2">
    <source>
        <dbReference type="Proteomes" id="UP001597483"/>
    </source>
</evidence>
<dbReference type="PANTHER" id="PTHR47916">
    <property type="entry name" value="FRUCTOSE-BISPHOSPHATE ALDOLASE CLASS 1"/>
    <property type="match status" value="1"/>
</dbReference>
<dbReference type="SUPFAM" id="SSF51569">
    <property type="entry name" value="Aldolase"/>
    <property type="match status" value="1"/>
</dbReference>
<dbReference type="InterPro" id="IPR050456">
    <property type="entry name" value="DeoC/FbaB_aldolase"/>
</dbReference>
<sequence>MATLPLTGKSLRLARLSRHGDDRFLFIPLDHTISDGPISTASGFNQLVRDIADGGADAIVVHKGRARTIQPELLSRCALVVHLSASTAHAPDTNAKVLVGEVAEAVRLGADAVSVHINIGSDTEAAQLADLGTIAKASDRWGIPLIAMMYPRGPRLTEPGDPVLLSHVVNIAADLGADLVKVPMAAPPDRMVEVVASSPLPIVVAGGSGADTSVAQLATNALTVGCHGLAVGRRVFTSAAPRQTVHELASIIHGPELGSESTPQSRMAGVP</sequence>
<accession>A0ABW5HA23</accession>
<dbReference type="Gene3D" id="3.20.20.70">
    <property type="entry name" value="Aldolase class I"/>
    <property type="match status" value="1"/>
</dbReference>
<name>A0ABW5HA23_9PSEU</name>
<gene>
    <name evidence="1" type="ORF">ACFSVL_21435</name>
</gene>
<dbReference type="Pfam" id="PF01791">
    <property type="entry name" value="DeoC"/>
    <property type="match status" value="1"/>
</dbReference>
<evidence type="ECO:0000313" key="1">
    <source>
        <dbReference type="EMBL" id="MFD2469962.1"/>
    </source>
</evidence>
<dbReference type="Proteomes" id="UP001597483">
    <property type="component" value="Unassembled WGS sequence"/>
</dbReference>
<organism evidence="1 2">
    <name type="scientific">Amycolatopsis silviterrae</name>
    <dbReference type="NCBI Taxonomy" id="1656914"/>
    <lineage>
        <taxon>Bacteria</taxon>
        <taxon>Bacillati</taxon>
        <taxon>Actinomycetota</taxon>
        <taxon>Actinomycetes</taxon>
        <taxon>Pseudonocardiales</taxon>
        <taxon>Pseudonocardiaceae</taxon>
        <taxon>Amycolatopsis</taxon>
    </lineage>
</organism>
<dbReference type="InterPro" id="IPR013785">
    <property type="entry name" value="Aldolase_TIM"/>
</dbReference>
<dbReference type="NCBIfam" id="NF005556">
    <property type="entry name" value="PRK07226.1"/>
    <property type="match status" value="1"/>
</dbReference>
<dbReference type="EMBL" id="JBHUKS010000015">
    <property type="protein sequence ID" value="MFD2469962.1"/>
    <property type="molecule type" value="Genomic_DNA"/>
</dbReference>
<keyword evidence="2" id="KW-1185">Reference proteome</keyword>
<dbReference type="SMART" id="SM01133">
    <property type="entry name" value="DeoC"/>
    <property type="match status" value="1"/>
</dbReference>
<reference evidence="2" key="1">
    <citation type="journal article" date="2019" name="Int. J. Syst. Evol. Microbiol.">
        <title>The Global Catalogue of Microorganisms (GCM) 10K type strain sequencing project: providing services to taxonomists for standard genome sequencing and annotation.</title>
        <authorList>
            <consortium name="The Broad Institute Genomics Platform"/>
            <consortium name="The Broad Institute Genome Sequencing Center for Infectious Disease"/>
            <person name="Wu L."/>
            <person name="Ma J."/>
        </authorList>
    </citation>
    <scope>NUCLEOTIDE SEQUENCE [LARGE SCALE GENOMIC DNA]</scope>
    <source>
        <strain evidence="2">CGMCC 4.7641</strain>
    </source>
</reference>